<protein>
    <recommendedName>
        <fullName evidence="6">Carbohydrate kinase PfkB domain-containing protein</fullName>
    </recommendedName>
</protein>
<keyword evidence="2" id="KW-0378">Hydrolase</keyword>
<accession>A0A6G1GRM0</accession>
<dbReference type="GO" id="GO:0005737">
    <property type="term" value="C:cytoplasm"/>
    <property type="evidence" value="ECO:0007669"/>
    <property type="project" value="TreeGrafter"/>
</dbReference>
<feature type="domain" description="Carbohydrate kinase PfkB" evidence="6">
    <location>
        <begin position="418"/>
        <end position="510"/>
    </location>
</feature>
<sequence length="829" mass="87658">MATPVLTRHALRKSTLPKSVQCLSLNQTRQLASDSKIFKIQPQVREALETKSKPVVALETTIYTHGFPYPENVALASELESIVRVNGGVPATIGILEGVARVGLDPEEIIRLVSTAGSKDTLKISRRDIGYACGLGLAGKRLNGGTTIAGTMVLAHLAGIKVFATGGLGGVHRGAESSMDISADLTELGRTPVAVISSGCKSFLDIPRTLEYLETEGALVGTFADGRDGSVEFPAFWSRDSGVKSPVTIQNEVEAAAIIHAQSILGLTSGIHFANPIPAEFSISKAEMDVIIAQAIEEANAAGASGKDNTPFILSKIKELSGSKSIKANRALIAANVKRGTLVAKELLALELAAQQESGTQSTDYTINVAFEPPASSKSTNTPIAAIPKPDIASTESIVVAGALAIDYSCDYIPSTTSSNIPQLHTSNPASITQTLGGVAHNIARAAHLLTTTHSPSLRVHLLSAVGPDLAGRAAVAQLAASGMEVAGIQTLTNTISSSTIAIPDANKQGQQQELHTSQYMAINDSKKDLHLAMADMSILESANSTSSFSKTWLPSILSLPSPRAMVIDANWPAPTLHEWLHAARKLPNRPLVAFEPVSVAKAARLFPPLNRSAITGHGRWEQPPPSKEIGLPVYPLNILDLITPNQHELRALHSAARANGYFELPFWWTVVNAFGLGLNAKGRFSAQVPGDLIEEGVPQMAVQLLPFVGAVVVTLGKRGCLVVRILDGGEERDERVGSYLVSGGGLYMRFFPAAEAVGEEDVVSVNGIGDTFLGALVAGMTSGSGMGKGERKRRNVEDVIDFAQRAAVRSLKSKEAVSPELVEMGREM</sequence>
<dbReference type="InterPro" id="IPR022830">
    <property type="entry name" value="Indigdn_synthA-like"/>
</dbReference>
<gene>
    <name evidence="7" type="ORF">K402DRAFT_414399</name>
</gene>
<dbReference type="GO" id="GO:0016798">
    <property type="term" value="F:hydrolase activity, acting on glycosyl bonds"/>
    <property type="evidence" value="ECO:0007669"/>
    <property type="project" value="UniProtKB-KW"/>
</dbReference>
<evidence type="ECO:0000313" key="7">
    <source>
        <dbReference type="EMBL" id="KAF1983593.1"/>
    </source>
</evidence>
<dbReference type="AlphaFoldDB" id="A0A6G1GRM0"/>
<dbReference type="CDD" id="cd01941">
    <property type="entry name" value="YeiC_kinase_like"/>
    <property type="match status" value="1"/>
</dbReference>
<evidence type="ECO:0000259" key="6">
    <source>
        <dbReference type="Pfam" id="PF00294"/>
    </source>
</evidence>
<evidence type="ECO:0000256" key="1">
    <source>
        <dbReference type="ARBA" id="ARBA00022723"/>
    </source>
</evidence>
<evidence type="ECO:0000256" key="5">
    <source>
        <dbReference type="ARBA" id="ARBA00023295"/>
    </source>
</evidence>
<dbReference type="Gene3D" id="3.40.1790.10">
    <property type="entry name" value="Indigoidine synthase domain"/>
    <property type="match status" value="1"/>
</dbReference>
<dbReference type="PANTHER" id="PTHR42909">
    <property type="entry name" value="ZGC:136858"/>
    <property type="match status" value="1"/>
</dbReference>
<evidence type="ECO:0000256" key="3">
    <source>
        <dbReference type="ARBA" id="ARBA00023211"/>
    </source>
</evidence>
<dbReference type="SUPFAM" id="SSF110581">
    <property type="entry name" value="Indigoidine synthase A-like"/>
    <property type="match status" value="1"/>
</dbReference>
<dbReference type="GO" id="GO:0004730">
    <property type="term" value="F:pseudouridylate synthase activity"/>
    <property type="evidence" value="ECO:0007669"/>
    <property type="project" value="InterPro"/>
</dbReference>
<dbReference type="SUPFAM" id="SSF53613">
    <property type="entry name" value="Ribokinase-like"/>
    <property type="match status" value="1"/>
</dbReference>
<dbReference type="InterPro" id="IPR011611">
    <property type="entry name" value="PfkB_dom"/>
</dbReference>
<dbReference type="PANTHER" id="PTHR42909:SF1">
    <property type="entry name" value="CARBOHYDRATE KINASE PFKB DOMAIN-CONTAINING PROTEIN"/>
    <property type="match status" value="1"/>
</dbReference>
<keyword evidence="1" id="KW-0479">Metal-binding</keyword>
<evidence type="ECO:0000313" key="8">
    <source>
        <dbReference type="Proteomes" id="UP000800041"/>
    </source>
</evidence>
<evidence type="ECO:0000256" key="4">
    <source>
        <dbReference type="ARBA" id="ARBA00023239"/>
    </source>
</evidence>
<keyword evidence="5" id="KW-0326">Glycosidase</keyword>
<dbReference type="InterPro" id="IPR029056">
    <property type="entry name" value="Ribokinase-like"/>
</dbReference>
<dbReference type="Gene3D" id="3.40.1190.20">
    <property type="match status" value="1"/>
</dbReference>
<dbReference type="Proteomes" id="UP000800041">
    <property type="component" value="Unassembled WGS sequence"/>
</dbReference>
<dbReference type="EMBL" id="ML977174">
    <property type="protein sequence ID" value="KAF1983593.1"/>
    <property type="molecule type" value="Genomic_DNA"/>
</dbReference>
<name>A0A6G1GRM0_9PEZI</name>
<evidence type="ECO:0000256" key="2">
    <source>
        <dbReference type="ARBA" id="ARBA00022801"/>
    </source>
</evidence>
<organism evidence="7 8">
    <name type="scientific">Aulographum hederae CBS 113979</name>
    <dbReference type="NCBI Taxonomy" id="1176131"/>
    <lineage>
        <taxon>Eukaryota</taxon>
        <taxon>Fungi</taxon>
        <taxon>Dikarya</taxon>
        <taxon>Ascomycota</taxon>
        <taxon>Pezizomycotina</taxon>
        <taxon>Dothideomycetes</taxon>
        <taxon>Pleosporomycetidae</taxon>
        <taxon>Aulographales</taxon>
        <taxon>Aulographaceae</taxon>
    </lineage>
</organism>
<dbReference type="OrthoDB" id="198885at2759"/>
<dbReference type="InterPro" id="IPR007342">
    <property type="entry name" value="PsuG"/>
</dbReference>
<reference evidence="7" key="1">
    <citation type="journal article" date="2020" name="Stud. Mycol.">
        <title>101 Dothideomycetes genomes: a test case for predicting lifestyles and emergence of pathogens.</title>
        <authorList>
            <person name="Haridas S."/>
            <person name="Albert R."/>
            <person name="Binder M."/>
            <person name="Bloem J."/>
            <person name="Labutti K."/>
            <person name="Salamov A."/>
            <person name="Andreopoulos B."/>
            <person name="Baker S."/>
            <person name="Barry K."/>
            <person name="Bills G."/>
            <person name="Bluhm B."/>
            <person name="Cannon C."/>
            <person name="Castanera R."/>
            <person name="Culley D."/>
            <person name="Daum C."/>
            <person name="Ezra D."/>
            <person name="Gonzalez J."/>
            <person name="Henrissat B."/>
            <person name="Kuo A."/>
            <person name="Liang C."/>
            <person name="Lipzen A."/>
            <person name="Lutzoni F."/>
            <person name="Magnuson J."/>
            <person name="Mondo S."/>
            <person name="Nolan M."/>
            <person name="Ohm R."/>
            <person name="Pangilinan J."/>
            <person name="Park H.-J."/>
            <person name="Ramirez L."/>
            <person name="Alfaro M."/>
            <person name="Sun H."/>
            <person name="Tritt A."/>
            <person name="Yoshinaga Y."/>
            <person name="Zwiers L.-H."/>
            <person name="Turgeon B."/>
            <person name="Goodwin S."/>
            <person name="Spatafora J."/>
            <person name="Crous P."/>
            <person name="Grigoriev I."/>
        </authorList>
    </citation>
    <scope>NUCLEOTIDE SEQUENCE</scope>
    <source>
        <strain evidence="7">CBS 113979</strain>
    </source>
</reference>
<keyword evidence="8" id="KW-1185">Reference proteome</keyword>
<keyword evidence="4" id="KW-0456">Lyase</keyword>
<dbReference type="HAMAP" id="MF_01876">
    <property type="entry name" value="PsiMP_glycosidase"/>
    <property type="match status" value="1"/>
</dbReference>
<dbReference type="GO" id="GO:0046872">
    <property type="term" value="F:metal ion binding"/>
    <property type="evidence" value="ECO:0007669"/>
    <property type="project" value="UniProtKB-KW"/>
</dbReference>
<keyword evidence="3" id="KW-0464">Manganese</keyword>
<dbReference type="Pfam" id="PF04227">
    <property type="entry name" value="Indigoidine_A"/>
    <property type="match status" value="1"/>
</dbReference>
<dbReference type="Pfam" id="PF00294">
    <property type="entry name" value="PfkB"/>
    <property type="match status" value="1"/>
</dbReference>
<proteinExistence type="inferred from homology"/>